<dbReference type="Pfam" id="PF00795">
    <property type="entry name" value="CN_hydrolase"/>
    <property type="match status" value="1"/>
</dbReference>
<evidence type="ECO:0000313" key="4">
    <source>
        <dbReference type="EMBL" id="XBS68499.1"/>
    </source>
</evidence>
<dbReference type="AlphaFoldDB" id="A0AAU7Q5U4"/>
<proteinExistence type="predicted"/>
<dbReference type="Gene3D" id="3.60.110.10">
    <property type="entry name" value="Carbon-nitrogen hydrolase"/>
    <property type="match status" value="1"/>
</dbReference>
<protein>
    <submittedName>
        <fullName evidence="4">Nitrilase-related carbon-nitrogen hydrolase</fullName>
    </submittedName>
</protein>
<organism evidence="4">
    <name type="scientific">Acerihabitans sp. KWT182</name>
    <dbReference type="NCBI Taxonomy" id="3157919"/>
    <lineage>
        <taxon>Bacteria</taxon>
        <taxon>Pseudomonadati</taxon>
        <taxon>Pseudomonadota</taxon>
        <taxon>Gammaproteobacteria</taxon>
        <taxon>Enterobacterales</taxon>
        <taxon>Pectobacteriaceae</taxon>
        <taxon>Acerihabitans</taxon>
    </lineage>
</organism>
<feature type="domain" description="CN hydrolase" evidence="3">
    <location>
        <begin position="14"/>
        <end position="257"/>
    </location>
</feature>
<evidence type="ECO:0000256" key="2">
    <source>
        <dbReference type="SAM" id="MobiDB-lite"/>
    </source>
</evidence>
<dbReference type="PANTHER" id="PTHR23090:SF9">
    <property type="entry name" value="GLUTAMINE-DEPENDENT NAD(+) SYNTHETASE"/>
    <property type="match status" value="1"/>
</dbReference>
<evidence type="ECO:0000256" key="1">
    <source>
        <dbReference type="ARBA" id="ARBA00022598"/>
    </source>
</evidence>
<dbReference type="GO" id="GO:0009435">
    <property type="term" value="P:NAD+ biosynthetic process"/>
    <property type="evidence" value="ECO:0007669"/>
    <property type="project" value="InterPro"/>
</dbReference>
<sequence>MSMSFRSLYQHGFARVAACTLSCALAEPAKNVRAIVETAVRLDAEGVALGIFPELCLSGYSIEDLLLQDTLLDAVERAVDELLDATAALAPVLVVGAPLRYAGRIYNTALVLHRGRLLGVAPKSYLPTYREFYERRQCAAGDQTKGTIRLARQDVPFGPDLLFEAEDVPGFVLHAEICEDFWVPIPPAPKPRWPAPPSWRICQAVPSPSVGRIRANSYAAPNPCAAWPLTSMPRRGQANPPPKWPGTANALSMKTAN</sequence>
<dbReference type="InterPro" id="IPR003010">
    <property type="entry name" value="C-N_Hydrolase"/>
</dbReference>
<reference evidence="4" key="1">
    <citation type="submission" date="2024-06" db="EMBL/GenBank/DDBJ databases">
        <authorList>
            <person name="Coelho C."/>
            <person name="Bento M."/>
            <person name="Garcia E."/>
            <person name="Camelo A."/>
            <person name="Brandao I."/>
            <person name="Espirito Santo C."/>
            <person name="Trovao J."/>
            <person name="Verissimo A."/>
            <person name="Costa J."/>
            <person name="Tiago I."/>
        </authorList>
    </citation>
    <scope>NUCLEOTIDE SEQUENCE</scope>
    <source>
        <strain evidence="4">KWT182</strain>
    </source>
</reference>
<dbReference type="PANTHER" id="PTHR23090">
    <property type="entry name" value="NH 3 /GLUTAMINE-DEPENDENT NAD + SYNTHETASE"/>
    <property type="match status" value="1"/>
</dbReference>
<keyword evidence="4" id="KW-0378">Hydrolase</keyword>
<dbReference type="InterPro" id="IPR036526">
    <property type="entry name" value="C-N_Hydrolase_sf"/>
</dbReference>
<evidence type="ECO:0000259" key="3">
    <source>
        <dbReference type="PROSITE" id="PS50263"/>
    </source>
</evidence>
<dbReference type="InterPro" id="IPR003694">
    <property type="entry name" value="NAD_synthase"/>
</dbReference>
<dbReference type="SUPFAM" id="SSF56317">
    <property type="entry name" value="Carbon-nitrogen hydrolase"/>
    <property type="match status" value="1"/>
</dbReference>
<feature type="region of interest" description="Disordered" evidence="2">
    <location>
        <begin position="232"/>
        <end position="257"/>
    </location>
</feature>
<dbReference type="GO" id="GO:0004359">
    <property type="term" value="F:glutaminase activity"/>
    <property type="evidence" value="ECO:0007669"/>
    <property type="project" value="InterPro"/>
</dbReference>
<gene>
    <name evidence="4" type="ORF">ABK905_17560</name>
</gene>
<dbReference type="EMBL" id="CP157947">
    <property type="protein sequence ID" value="XBS68499.1"/>
    <property type="molecule type" value="Genomic_DNA"/>
</dbReference>
<name>A0AAU7Q5U4_9GAMM</name>
<keyword evidence="1" id="KW-0436">Ligase</keyword>
<accession>A0AAU7Q5U4</accession>
<dbReference type="CDD" id="cd07570">
    <property type="entry name" value="GAT_Gln-NAD-synth"/>
    <property type="match status" value="1"/>
</dbReference>
<dbReference type="GO" id="GO:0003952">
    <property type="term" value="F:NAD+ synthase (glutamine-hydrolyzing) activity"/>
    <property type="evidence" value="ECO:0007669"/>
    <property type="project" value="InterPro"/>
</dbReference>
<dbReference type="PROSITE" id="PS50263">
    <property type="entry name" value="CN_HYDROLASE"/>
    <property type="match status" value="1"/>
</dbReference>
<dbReference type="GO" id="GO:0005737">
    <property type="term" value="C:cytoplasm"/>
    <property type="evidence" value="ECO:0007669"/>
    <property type="project" value="InterPro"/>
</dbReference>